<organism evidence="2 3">
    <name type="scientific">Lysinibacillus mangiferihumi</name>
    <dbReference type="NCBI Taxonomy" id="1130819"/>
    <lineage>
        <taxon>Bacteria</taxon>
        <taxon>Bacillati</taxon>
        <taxon>Bacillota</taxon>
        <taxon>Bacilli</taxon>
        <taxon>Bacillales</taxon>
        <taxon>Bacillaceae</taxon>
        <taxon>Lysinibacillus</taxon>
    </lineage>
</organism>
<name>A0A4U2YY64_9BACI</name>
<dbReference type="AlphaFoldDB" id="A0A4U2YY64"/>
<dbReference type="PANTHER" id="PTHR34700:SF4">
    <property type="entry name" value="PHAGE-LIKE ELEMENT PBSX PROTEIN XKDP"/>
    <property type="match status" value="1"/>
</dbReference>
<dbReference type="SMART" id="SM00257">
    <property type="entry name" value="LysM"/>
    <property type="match status" value="1"/>
</dbReference>
<dbReference type="SUPFAM" id="SSF54106">
    <property type="entry name" value="LysM domain"/>
    <property type="match status" value="1"/>
</dbReference>
<dbReference type="Gene3D" id="3.10.350.10">
    <property type="entry name" value="LysM domain"/>
    <property type="match status" value="1"/>
</dbReference>
<dbReference type="EMBL" id="SZPU01000056">
    <property type="protein sequence ID" value="TKI66617.1"/>
    <property type="molecule type" value="Genomic_DNA"/>
</dbReference>
<evidence type="ECO:0000313" key="2">
    <source>
        <dbReference type="EMBL" id="TKI66617.1"/>
    </source>
</evidence>
<keyword evidence="3" id="KW-1185">Reference proteome</keyword>
<proteinExistence type="predicted"/>
<dbReference type="PANTHER" id="PTHR34700">
    <property type="entry name" value="POTASSIUM BINDING PROTEIN KBP"/>
    <property type="match status" value="1"/>
</dbReference>
<protein>
    <submittedName>
        <fullName evidence="2">LysM peptidoglycan-binding domain-containing protein</fullName>
    </submittedName>
</protein>
<sequence>MYNFFIDGVQFPVPPSELITKINGRNETIVLMNDGEVNIIKKTGLTDIEFEVLLPNVKYPFSVYPNGFQPATYYLDKLEKLMVSDKPFQFIVNRMMPNGNLLFDTNMTVSIEDYEIKESAENGFDVMVSIRLKQYRAYGNKRLVTKPATAPNNATSAPTTQKAVVEQKRPTTGKETPKTHTVVKGDTLWAIAKKYLGDGSKFPELAKLNNIKNPNEIKVGQVIKLGKNTAVYHE</sequence>
<dbReference type="InterPro" id="IPR036779">
    <property type="entry name" value="LysM_dom_sf"/>
</dbReference>
<dbReference type="PROSITE" id="PS51782">
    <property type="entry name" value="LYSM"/>
    <property type="match status" value="1"/>
</dbReference>
<dbReference type="Proteomes" id="UP000308744">
    <property type="component" value="Unassembled WGS sequence"/>
</dbReference>
<evidence type="ECO:0000313" key="3">
    <source>
        <dbReference type="Proteomes" id="UP000308744"/>
    </source>
</evidence>
<dbReference type="CDD" id="cd00118">
    <property type="entry name" value="LysM"/>
    <property type="match status" value="1"/>
</dbReference>
<gene>
    <name evidence="2" type="ORF">FC756_14405</name>
</gene>
<dbReference type="RefSeq" id="WP_107896635.1">
    <property type="nucleotide sequence ID" value="NZ_PYWM01000022.1"/>
</dbReference>
<dbReference type="InterPro" id="IPR018392">
    <property type="entry name" value="LysM"/>
</dbReference>
<accession>A0A4U2YY64</accession>
<feature type="domain" description="LysM" evidence="1">
    <location>
        <begin position="178"/>
        <end position="225"/>
    </location>
</feature>
<dbReference type="InterPro" id="IPR052196">
    <property type="entry name" value="Bact_Kbp"/>
</dbReference>
<comment type="caution">
    <text evidence="2">The sequence shown here is derived from an EMBL/GenBank/DDBJ whole genome shotgun (WGS) entry which is preliminary data.</text>
</comment>
<evidence type="ECO:0000259" key="1">
    <source>
        <dbReference type="PROSITE" id="PS51782"/>
    </source>
</evidence>
<reference evidence="2 3" key="1">
    <citation type="submission" date="2019-04" db="EMBL/GenBank/DDBJ databases">
        <title>Lysinibacillus genome sequencing.</title>
        <authorList>
            <person name="Dunlap C."/>
        </authorList>
    </citation>
    <scope>NUCLEOTIDE SEQUENCE [LARGE SCALE GENOMIC DNA]</scope>
    <source>
        <strain evidence="2 3">CCTCC AB 2010389</strain>
    </source>
</reference>
<dbReference type="Pfam" id="PF01476">
    <property type="entry name" value="LysM"/>
    <property type="match status" value="1"/>
</dbReference>